<dbReference type="CDD" id="cd14066">
    <property type="entry name" value="STKc_IRAK"/>
    <property type="match status" value="1"/>
</dbReference>
<dbReference type="FunFam" id="1.10.510.10:FF:000468">
    <property type="entry name" value="PTI1-like tyrosine-protein kinase 3"/>
    <property type="match status" value="1"/>
</dbReference>
<evidence type="ECO:0000256" key="4">
    <source>
        <dbReference type="ARBA" id="ARBA00022475"/>
    </source>
</evidence>
<dbReference type="FunFam" id="2.60.120.430:FF:000003">
    <property type="entry name" value="FERONIA receptor-like kinase"/>
    <property type="match status" value="1"/>
</dbReference>
<dbReference type="Pfam" id="PF07714">
    <property type="entry name" value="PK_Tyr_Ser-Thr"/>
    <property type="match status" value="1"/>
</dbReference>
<dbReference type="InterPro" id="IPR024788">
    <property type="entry name" value="Malectin-like_Carb-bd_dom"/>
</dbReference>
<dbReference type="Proteomes" id="UP001630127">
    <property type="component" value="Unassembled WGS sequence"/>
</dbReference>
<evidence type="ECO:0000313" key="22">
    <source>
        <dbReference type="Proteomes" id="UP001630127"/>
    </source>
</evidence>
<evidence type="ECO:0000256" key="16">
    <source>
        <dbReference type="ARBA" id="ARBA00047899"/>
    </source>
</evidence>
<gene>
    <name evidence="21" type="ORF">ACH5RR_016425</name>
</gene>
<dbReference type="PROSITE" id="PS50011">
    <property type="entry name" value="PROTEIN_KINASE_DOM"/>
    <property type="match status" value="2"/>
</dbReference>
<keyword evidence="10" id="KW-0418">Kinase</keyword>
<keyword evidence="13" id="KW-0472">Membrane</keyword>
<comment type="caution">
    <text evidence="21">The sequence shown here is derived from an EMBL/GenBank/DDBJ whole genome shotgun (WGS) entry which is preliminary data.</text>
</comment>
<keyword evidence="14" id="KW-1015">Disulfide bond</keyword>
<keyword evidence="15" id="KW-0325">Glycoprotein</keyword>
<dbReference type="Pfam" id="PF00069">
    <property type="entry name" value="Pkinase"/>
    <property type="match status" value="1"/>
</dbReference>
<evidence type="ECO:0000256" key="10">
    <source>
        <dbReference type="ARBA" id="ARBA00022777"/>
    </source>
</evidence>
<dbReference type="EMBL" id="JBJUIK010000007">
    <property type="protein sequence ID" value="KAL3523591.1"/>
    <property type="molecule type" value="Genomic_DNA"/>
</dbReference>
<feature type="region of interest" description="Disordered" evidence="19">
    <location>
        <begin position="873"/>
        <end position="894"/>
    </location>
</feature>
<keyword evidence="22" id="KW-1185">Reference proteome</keyword>
<evidence type="ECO:0000256" key="11">
    <source>
        <dbReference type="ARBA" id="ARBA00022840"/>
    </source>
</evidence>
<evidence type="ECO:0000313" key="21">
    <source>
        <dbReference type="EMBL" id="KAL3523591.1"/>
    </source>
</evidence>
<dbReference type="InterPro" id="IPR017441">
    <property type="entry name" value="Protein_kinase_ATP_BS"/>
</dbReference>
<dbReference type="EC" id="2.7.11.1" evidence="3"/>
<evidence type="ECO:0000256" key="5">
    <source>
        <dbReference type="ARBA" id="ARBA00022527"/>
    </source>
</evidence>
<evidence type="ECO:0000256" key="3">
    <source>
        <dbReference type="ARBA" id="ARBA00012513"/>
    </source>
</evidence>
<organism evidence="21 22">
    <name type="scientific">Cinchona calisaya</name>
    <dbReference type="NCBI Taxonomy" id="153742"/>
    <lineage>
        <taxon>Eukaryota</taxon>
        <taxon>Viridiplantae</taxon>
        <taxon>Streptophyta</taxon>
        <taxon>Embryophyta</taxon>
        <taxon>Tracheophyta</taxon>
        <taxon>Spermatophyta</taxon>
        <taxon>Magnoliopsida</taxon>
        <taxon>eudicotyledons</taxon>
        <taxon>Gunneridae</taxon>
        <taxon>Pentapetalae</taxon>
        <taxon>asterids</taxon>
        <taxon>lamiids</taxon>
        <taxon>Gentianales</taxon>
        <taxon>Rubiaceae</taxon>
        <taxon>Cinchonoideae</taxon>
        <taxon>Cinchoneae</taxon>
        <taxon>Cinchona</taxon>
    </lineage>
</organism>
<dbReference type="Gene3D" id="3.30.200.20">
    <property type="entry name" value="Phosphorylase Kinase, domain 1"/>
    <property type="match status" value="2"/>
</dbReference>
<evidence type="ECO:0000256" key="6">
    <source>
        <dbReference type="ARBA" id="ARBA00022679"/>
    </source>
</evidence>
<keyword evidence="6" id="KW-0808">Transferase</keyword>
<sequence>MALDDSSFPPCALKCNHSKENHHQKTSSVSVFNSLAHTKNKRICNLVQLYLYIILQLCHHHFVAFADADIIIINTPIGGGDVAINCGSFSSNSNGLDGREWIGETKASVLFLSGSSKSRPSTVLLAKSFSPADPVPYKTSRISAAPFQYTFQVSPGQKFIRLHFYPASYRGFEKSVDFFTVKSGPFTLLRDFSASVSAESLGVKYLVKEFCVNVEENMKLNISFLPSAITKSNINVYAFVNGIEIVSMPTALYYTPDGDLGACVVGVNNGFYVLDNSTALEVMERLNVGGRSISSGEDFGMFRSWSEDPSYLLESRVERVNHPVLKIRYKSAPAFIAPPKIYQTSWKKGGNSIRVDEMNNLTWKIPVEVGFGYLVRLHFCEIDDVGVESQEKEFRILMNNQIAETQANVIRWSGGNGIPVYKDYMVKMKGDKEGGLCDLLITLQSVNELVFGFLNGIEIFKLSNLENSLASPNPTSPERVSTSWNLRIQKVFLAFGQSNVVVTGMTVLIISVNIIVYNLRQIWEEKFNLENDKEAAITEPSFHHFSLAEIISATQNFSDAFVIGRGGFGKVYKGFIHSILGHVAIKRLSLYSRQGAREFWTEIETLSKLRHVHLVSLLGYCNESQEMILVYEYMPCGTVADNLYKLSRKGKDIVPLTWEQRLKICIGAARGLEYLHTGIEYGVIHRDVKDSNILLDENFVAKISDFGLSKLDKVTQSKSYVSTKVKGTVGYLDPDYLMTHRLTRKSDVYAFGVVLLVVLAGRPALDTRTPEEPQSLLSCFRECIAEGDMNRLIDASLQGKISLDSLREFMKSVENCLHYLPKKRPTMAQVVASLEQALLLQDGPMISASGDATINSKPFEEGTRESLQVLEESFPPKEEITSKSSQDPASLTRGQDYAPVRKSVWVLLWRAIWNRGNQQQAEVSLLESKLPLFSYKTLANATDNFKSKNMISQGVFGPVYKGILFNGQEIAVKWLSNSSTGMTQFMNKVEVTSKLQHRNIVTPLGCCAERGLKMLIYEYMPNKSLDVYLVEKRDVLDWSRRAIIIQGIARGLLYLHRDSRLKIIHRDLKLSNILLDRELHPKISDFGLARILEANRTMDATCGIVGTCGYMAPEYPMEKKFSEKTDVFRYGVLVLEIVSGKRNSGFWQEGNRIGYAWKLWKDNETMKLVDPSCFSAPFETEMQRYVHVGLLCVQASSNDRPDMSTVILMLSGEIAELPQPKLPVYYERVDLSETEFSQ</sequence>
<dbReference type="FunFam" id="1.10.510.10:FF:000060">
    <property type="entry name" value="G-type lectin S-receptor-like serine/threonine-protein kinase"/>
    <property type="match status" value="1"/>
</dbReference>
<evidence type="ECO:0000256" key="12">
    <source>
        <dbReference type="ARBA" id="ARBA00022989"/>
    </source>
</evidence>
<evidence type="ECO:0000256" key="9">
    <source>
        <dbReference type="ARBA" id="ARBA00022741"/>
    </source>
</evidence>
<evidence type="ECO:0000256" key="13">
    <source>
        <dbReference type="ARBA" id="ARBA00023136"/>
    </source>
</evidence>
<dbReference type="AlphaFoldDB" id="A0ABD2ZVU2"/>
<dbReference type="PROSITE" id="PS00107">
    <property type="entry name" value="PROTEIN_KINASE_ATP"/>
    <property type="match status" value="1"/>
</dbReference>
<keyword evidence="11 18" id="KW-0067">ATP-binding</keyword>
<dbReference type="PROSITE" id="PS00108">
    <property type="entry name" value="PROTEIN_KINASE_ST"/>
    <property type="match status" value="2"/>
</dbReference>
<dbReference type="InterPro" id="IPR001245">
    <property type="entry name" value="Ser-Thr/Tyr_kinase_cat_dom"/>
</dbReference>
<evidence type="ECO:0000256" key="17">
    <source>
        <dbReference type="ARBA" id="ARBA00048679"/>
    </source>
</evidence>
<keyword evidence="4" id="KW-1003">Cell membrane</keyword>
<feature type="binding site" evidence="18">
    <location>
        <position position="586"/>
    </location>
    <ligand>
        <name>ATP</name>
        <dbReference type="ChEBI" id="CHEBI:30616"/>
    </ligand>
</feature>
<keyword evidence="5" id="KW-0723">Serine/threonine-protein kinase</keyword>
<dbReference type="PANTHER" id="PTHR27006:SF619">
    <property type="entry name" value="CYSTEINE-RICH RECEPTOR-LIKE PROTEIN KINASE 15"/>
    <property type="match status" value="1"/>
</dbReference>
<keyword evidence="7" id="KW-0812">Transmembrane</keyword>
<accession>A0ABD2ZVU2</accession>
<evidence type="ECO:0000256" key="15">
    <source>
        <dbReference type="ARBA" id="ARBA00023180"/>
    </source>
</evidence>
<feature type="domain" description="Protein kinase" evidence="20">
    <location>
        <begin position="945"/>
        <end position="1222"/>
    </location>
</feature>
<dbReference type="InterPro" id="IPR000719">
    <property type="entry name" value="Prot_kinase_dom"/>
</dbReference>
<evidence type="ECO:0000256" key="19">
    <source>
        <dbReference type="SAM" id="MobiDB-lite"/>
    </source>
</evidence>
<reference evidence="21 22" key="1">
    <citation type="submission" date="2024-11" db="EMBL/GenBank/DDBJ databases">
        <title>A near-complete genome assembly of Cinchona calisaya.</title>
        <authorList>
            <person name="Lian D.C."/>
            <person name="Zhao X.W."/>
            <person name="Wei L."/>
        </authorList>
    </citation>
    <scope>NUCLEOTIDE SEQUENCE [LARGE SCALE GENOMIC DNA]</scope>
    <source>
        <tissue evidence="21">Nenye</tissue>
    </source>
</reference>
<feature type="domain" description="Protein kinase" evidence="20">
    <location>
        <begin position="557"/>
        <end position="839"/>
    </location>
</feature>
<keyword evidence="9 18" id="KW-0547">Nucleotide-binding</keyword>
<evidence type="ECO:0000256" key="8">
    <source>
        <dbReference type="ARBA" id="ARBA00022729"/>
    </source>
</evidence>
<dbReference type="FunFam" id="3.30.200.20:FF:000039">
    <property type="entry name" value="receptor-like protein kinase FERONIA"/>
    <property type="match status" value="1"/>
</dbReference>
<name>A0ABD2ZVU2_9GENT</name>
<dbReference type="SMART" id="SM00220">
    <property type="entry name" value="S_TKc"/>
    <property type="match status" value="2"/>
</dbReference>
<dbReference type="FunFam" id="3.30.200.20:FF:000162">
    <property type="entry name" value="Adenine nucleotide alpha hydrolase-like domain kinase"/>
    <property type="match status" value="1"/>
</dbReference>
<dbReference type="Pfam" id="PF12819">
    <property type="entry name" value="Malectin_like"/>
    <property type="match status" value="1"/>
</dbReference>
<keyword evidence="12" id="KW-1133">Transmembrane helix</keyword>
<evidence type="ECO:0000256" key="2">
    <source>
        <dbReference type="ARBA" id="ARBA00004479"/>
    </source>
</evidence>
<feature type="compositionally biased region" description="Polar residues" evidence="19">
    <location>
        <begin position="882"/>
        <end position="893"/>
    </location>
</feature>
<evidence type="ECO:0000256" key="7">
    <source>
        <dbReference type="ARBA" id="ARBA00022692"/>
    </source>
</evidence>
<dbReference type="Gene3D" id="1.10.510.10">
    <property type="entry name" value="Transferase(Phosphotransferase) domain 1"/>
    <property type="match status" value="2"/>
</dbReference>
<comment type="catalytic activity">
    <reaction evidence="16">
        <text>L-threonyl-[protein] + ATP = O-phospho-L-threonyl-[protein] + ADP + H(+)</text>
        <dbReference type="Rhea" id="RHEA:46608"/>
        <dbReference type="Rhea" id="RHEA-COMP:11060"/>
        <dbReference type="Rhea" id="RHEA-COMP:11605"/>
        <dbReference type="ChEBI" id="CHEBI:15378"/>
        <dbReference type="ChEBI" id="CHEBI:30013"/>
        <dbReference type="ChEBI" id="CHEBI:30616"/>
        <dbReference type="ChEBI" id="CHEBI:61977"/>
        <dbReference type="ChEBI" id="CHEBI:456216"/>
        <dbReference type="EC" id="2.7.11.1"/>
    </reaction>
</comment>
<comment type="subcellular location">
    <subcellularLocation>
        <location evidence="1">Cell membrane</location>
        <topology evidence="1">Single-pass membrane protein</topology>
    </subcellularLocation>
    <subcellularLocation>
        <location evidence="2">Membrane</location>
        <topology evidence="2">Single-pass type I membrane protein</topology>
    </subcellularLocation>
</comment>
<dbReference type="Gene3D" id="2.60.120.430">
    <property type="entry name" value="Galactose-binding lectin"/>
    <property type="match status" value="2"/>
</dbReference>
<keyword evidence="8" id="KW-0732">Signal</keyword>
<dbReference type="InterPro" id="IPR008271">
    <property type="entry name" value="Ser/Thr_kinase_AS"/>
</dbReference>
<dbReference type="FunFam" id="2.60.120.430:FF:000007">
    <property type="entry name" value="FERONIA receptor-like kinase"/>
    <property type="match status" value="1"/>
</dbReference>
<dbReference type="GO" id="GO:0005524">
    <property type="term" value="F:ATP binding"/>
    <property type="evidence" value="ECO:0007669"/>
    <property type="project" value="UniProtKB-UniRule"/>
</dbReference>
<dbReference type="PANTHER" id="PTHR27006">
    <property type="entry name" value="PROMASTIGOTE SURFACE ANTIGEN PROTEIN PSA"/>
    <property type="match status" value="1"/>
</dbReference>
<evidence type="ECO:0000259" key="20">
    <source>
        <dbReference type="PROSITE" id="PS50011"/>
    </source>
</evidence>
<comment type="catalytic activity">
    <reaction evidence="17">
        <text>L-seryl-[protein] + ATP = O-phospho-L-seryl-[protein] + ADP + H(+)</text>
        <dbReference type="Rhea" id="RHEA:17989"/>
        <dbReference type="Rhea" id="RHEA-COMP:9863"/>
        <dbReference type="Rhea" id="RHEA-COMP:11604"/>
        <dbReference type="ChEBI" id="CHEBI:15378"/>
        <dbReference type="ChEBI" id="CHEBI:29999"/>
        <dbReference type="ChEBI" id="CHEBI:30616"/>
        <dbReference type="ChEBI" id="CHEBI:83421"/>
        <dbReference type="ChEBI" id="CHEBI:456216"/>
        <dbReference type="EC" id="2.7.11.1"/>
    </reaction>
</comment>
<protein>
    <recommendedName>
        <fullName evidence="3">non-specific serine/threonine protein kinase</fullName>
        <ecNumber evidence="3">2.7.11.1</ecNumber>
    </recommendedName>
</protein>
<evidence type="ECO:0000256" key="18">
    <source>
        <dbReference type="PROSITE-ProRule" id="PRU10141"/>
    </source>
</evidence>
<dbReference type="SUPFAM" id="SSF56112">
    <property type="entry name" value="Protein kinase-like (PK-like)"/>
    <property type="match status" value="2"/>
</dbReference>
<evidence type="ECO:0000256" key="1">
    <source>
        <dbReference type="ARBA" id="ARBA00004162"/>
    </source>
</evidence>
<dbReference type="GO" id="GO:0005886">
    <property type="term" value="C:plasma membrane"/>
    <property type="evidence" value="ECO:0007669"/>
    <property type="project" value="UniProtKB-SubCell"/>
</dbReference>
<dbReference type="GO" id="GO:0004674">
    <property type="term" value="F:protein serine/threonine kinase activity"/>
    <property type="evidence" value="ECO:0007669"/>
    <property type="project" value="UniProtKB-KW"/>
</dbReference>
<dbReference type="GO" id="GO:0051707">
    <property type="term" value="P:response to other organism"/>
    <property type="evidence" value="ECO:0007669"/>
    <property type="project" value="UniProtKB-ARBA"/>
</dbReference>
<proteinExistence type="predicted"/>
<dbReference type="InterPro" id="IPR011009">
    <property type="entry name" value="Kinase-like_dom_sf"/>
</dbReference>
<evidence type="ECO:0000256" key="14">
    <source>
        <dbReference type="ARBA" id="ARBA00023157"/>
    </source>
</evidence>